<dbReference type="InterPro" id="IPR020103">
    <property type="entry name" value="PsdUridine_synth_cat_dom_sf"/>
</dbReference>
<accession>A0A921AUB5</accession>
<evidence type="ECO:0000256" key="1">
    <source>
        <dbReference type="ARBA" id="ARBA00008348"/>
    </source>
</evidence>
<evidence type="ECO:0000313" key="7">
    <source>
        <dbReference type="Proteomes" id="UP000698963"/>
    </source>
</evidence>
<evidence type="ECO:0000256" key="2">
    <source>
        <dbReference type="ARBA" id="ARBA00023235"/>
    </source>
</evidence>
<evidence type="ECO:0000259" key="5">
    <source>
        <dbReference type="SMART" id="SM00363"/>
    </source>
</evidence>
<gene>
    <name evidence="6" type="ORF">K8W16_00125</name>
</gene>
<name>A0A921AUB5_9BACT</name>
<protein>
    <recommendedName>
        <fullName evidence="4">Pseudouridine synthase</fullName>
        <ecNumber evidence="4">5.4.99.-</ecNumber>
    </recommendedName>
</protein>
<evidence type="ECO:0000256" key="3">
    <source>
        <dbReference type="PROSITE-ProRule" id="PRU00182"/>
    </source>
</evidence>
<dbReference type="PROSITE" id="PS50889">
    <property type="entry name" value="S4"/>
    <property type="match status" value="1"/>
</dbReference>
<reference evidence="6" key="2">
    <citation type="submission" date="2021-09" db="EMBL/GenBank/DDBJ databases">
        <authorList>
            <person name="Gilroy R."/>
        </authorList>
    </citation>
    <scope>NUCLEOTIDE SEQUENCE</scope>
    <source>
        <strain evidence="6">ChiGjej2B2-19336</strain>
    </source>
</reference>
<dbReference type="NCBIfam" id="TIGR00093">
    <property type="entry name" value="pseudouridine synthase"/>
    <property type="match status" value="1"/>
</dbReference>
<dbReference type="InterPro" id="IPR000748">
    <property type="entry name" value="PsdUridine_synth_RsuA/RluB/E/F"/>
</dbReference>
<dbReference type="SUPFAM" id="SSF55120">
    <property type="entry name" value="Pseudouridine synthase"/>
    <property type="match status" value="1"/>
</dbReference>
<dbReference type="Pfam" id="PF00849">
    <property type="entry name" value="PseudoU_synth_2"/>
    <property type="match status" value="1"/>
</dbReference>
<dbReference type="InterPro" id="IPR020094">
    <property type="entry name" value="TruA/RsuA/RluB/E/F_N"/>
</dbReference>
<dbReference type="InterPro" id="IPR050343">
    <property type="entry name" value="RsuA_PseudoU_synthase"/>
</dbReference>
<dbReference type="Gene3D" id="3.30.70.580">
    <property type="entry name" value="Pseudouridine synthase I, catalytic domain, N-terminal subdomain"/>
    <property type="match status" value="1"/>
</dbReference>
<dbReference type="PANTHER" id="PTHR47683:SF2">
    <property type="entry name" value="RNA-BINDING S4 DOMAIN-CONTAINING PROTEIN"/>
    <property type="match status" value="1"/>
</dbReference>
<dbReference type="CDD" id="cd00165">
    <property type="entry name" value="S4"/>
    <property type="match status" value="1"/>
</dbReference>
<dbReference type="CDD" id="cd02870">
    <property type="entry name" value="PseudoU_synth_RsuA_like"/>
    <property type="match status" value="1"/>
</dbReference>
<keyword evidence="3" id="KW-0694">RNA-binding</keyword>
<evidence type="ECO:0000256" key="4">
    <source>
        <dbReference type="RuleBase" id="RU003887"/>
    </source>
</evidence>
<comment type="similarity">
    <text evidence="1 4">Belongs to the pseudouridine synthase RsuA family.</text>
</comment>
<dbReference type="GO" id="GO:0000455">
    <property type="term" value="P:enzyme-directed rRNA pseudouridine synthesis"/>
    <property type="evidence" value="ECO:0007669"/>
    <property type="project" value="UniProtKB-ARBA"/>
</dbReference>
<dbReference type="PANTHER" id="PTHR47683">
    <property type="entry name" value="PSEUDOURIDINE SYNTHASE FAMILY PROTEIN-RELATED"/>
    <property type="match status" value="1"/>
</dbReference>
<dbReference type="EC" id="5.4.99.-" evidence="4"/>
<comment type="caution">
    <text evidence="6">The sequence shown here is derived from an EMBL/GenBank/DDBJ whole genome shotgun (WGS) entry which is preliminary data.</text>
</comment>
<keyword evidence="2 4" id="KW-0413">Isomerase</keyword>
<dbReference type="Gene3D" id="3.10.290.10">
    <property type="entry name" value="RNA-binding S4 domain"/>
    <property type="match status" value="1"/>
</dbReference>
<dbReference type="Pfam" id="PF01479">
    <property type="entry name" value="S4"/>
    <property type="match status" value="1"/>
</dbReference>
<dbReference type="InterPro" id="IPR002942">
    <property type="entry name" value="S4_RNA-bd"/>
</dbReference>
<dbReference type="GO" id="GO:0003723">
    <property type="term" value="F:RNA binding"/>
    <property type="evidence" value="ECO:0007669"/>
    <property type="project" value="UniProtKB-KW"/>
</dbReference>
<dbReference type="PROSITE" id="PS01149">
    <property type="entry name" value="PSI_RSU"/>
    <property type="match status" value="1"/>
</dbReference>
<dbReference type="Gene3D" id="3.30.70.1560">
    <property type="entry name" value="Alpha-L RNA-binding motif"/>
    <property type="match status" value="1"/>
</dbReference>
<feature type="domain" description="RNA-binding S4" evidence="5">
    <location>
        <begin position="5"/>
        <end position="64"/>
    </location>
</feature>
<dbReference type="EMBL" id="DYZA01000003">
    <property type="protein sequence ID" value="HJD96046.1"/>
    <property type="molecule type" value="Genomic_DNA"/>
</dbReference>
<dbReference type="GO" id="GO:0120159">
    <property type="term" value="F:rRNA pseudouridine synthase activity"/>
    <property type="evidence" value="ECO:0007669"/>
    <property type="project" value="UniProtKB-ARBA"/>
</dbReference>
<dbReference type="InterPro" id="IPR042092">
    <property type="entry name" value="PsdUridine_s_RsuA/RluB/E/F_cat"/>
</dbReference>
<proteinExistence type="inferred from homology"/>
<dbReference type="Proteomes" id="UP000698963">
    <property type="component" value="Unassembled WGS sequence"/>
</dbReference>
<dbReference type="AlphaFoldDB" id="A0A921AUB5"/>
<dbReference type="SMART" id="SM00363">
    <property type="entry name" value="S4"/>
    <property type="match status" value="1"/>
</dbReference>
<dbReference type="InterPro" id="IPR036986">
    <property type="entry name" value="S4_RNA-bd_sf"/>
</dbReference>
<organism evidence="6 7">
    <name type="scientific">Mailhella massiliensis</name>
    <dbReference type="NCBI Taxonomy" id="1903261"/>
    <lineage>
        <taxon>Bacteria</taxon>
        <taxon>Pseudomonadati</taxon>
        <taxon>Thermodesulfobacteriota</taxon>
        <taxon>Desulfovibrionia</taxon>
        <taxon>Desulfovibrionales</taxon>
        <taxon>Desulfovibrionaceae</taxon>
        <taxon>Mailhella</taxon>
    </lineage>
</organism>
<evidence type="ECO:0000313" key="6">
    <source>
        <dbReference type="EMBL" id="HJD96046.1"/>
    </source>
</evidence>
<dbReference type="InterPro" id="IPR006145">
    <property type="entry name" value="PsdUridine_synth_RsuA/RluA"/>
</dbReference>
<reference evidence="6" key="1">
    <citation type="journal article" date="2021" name="PeerJ">
        <title>Extensive microbial diversity within the chicken gut microbiome revealed by metagenomics and culture.</title>
        <authorList>
            <person name="Gilroy R."/>
            <person name="Ravi A."/>
            <person name="Getino M."/>
            <person name="Pursley I."/>
            <person name="Horton D.L."/>
            <person name="Alikhan N.F."/>
            <person name="Baker D."/>
            <person name="Gharbi K."/>
            <person name="Hall N."/>
            <person name="Watson M."/>
            <person name="Adriaenssens E.M."/>
            <person name="Foster-Nyarko E."/>
            <person name="Jarju S."/>
            <person name="Secka A."/>
            <person name="Antonio M."/>
            <person name="Oren A."/>
            <person name="Chaudhuri R.R."/>
            <person name="La Ragione R."/>
            <person name="Hildebrand F."/>
            <person name="Pallen M.J."/>
        </authorList>
    </citation>
    <scope>NUCLEOTIDE SEQUENCE</scope>
    <source>
        <strain evidence="6">ChiGjej2B2-19336</strain>
    </source>
</reference>
<dbReference type="FunFam" id="3.10.290.10:FF:000003">
    <property type="entry name" value="Pseudouridine synthase"/>
    <property type="match status" value="1"/>
</dbReference>
<sequence>MAEGIRLNKTLADAGVCSRRRADELVFAGRVRVNGAVADSPGLRVEPGDCVELDGRAVVLKQAEEKACWLMLNKPVRIVSTASDPEGRETVLDLVPEPWRHKRLFPVGRLDYFSEGLILLSNDGELAHRLTHPRWHLAKVYHVLVRPEHGEDSVPGALSLMRRGMTLAEGENLAPVEVRVLPTSSARGIVLEMVLRQGLNRQIRRMCRDVGFTVLRLKRVKEGPLELGALAPGRVRPLSSSEVAALRRAVGLDQEGEAKREA</sequence>
<dbReference type="RefSeq" id="WP_304120104.1">
    <property type="nucleotide sequence ID" value="NZ_DYZA01000003.1"/>
</dbReference>
<dbReference type="SUPFAM" id="SSF55174">
    <property type="entry name" value="Alpha-L RNA-binding motif"/>
    <property type="match status" value="1"/>
</dbReference>
<dbReference type="InterPro" id="IPR018496">
    <property type="entry name" value="PsdUridine_synth_RsuA/RluB_CS"/>
</dbReference>